<evidence type="ECO:0000313" key="1">
    <source>
        <dbReference type="EMBL" id="MBX71966.1"/>
    </source>
</evidence>
<reference evidence="1" key="1">
    <citation type="submission" date="2018-02" db="EMBL/GenBank/DDBJ databases">
        <title>Rhizophora mucronata_Transcriptome.</title>
        <authorList>
            <person name="Meera S.P."/>
            <person name="Sreeshan A."/>
            <person name="Augustine A."/>
        </authorList>
    </citation>
    <scope>NUCLEOTIDE SEQUENCE</scope>
    <source>
        <tissue evidence="1">Leaf</tissue>
    </source>
</reference>
<sequence length="64" mass="7806">MAGAFCQLRILRVWSCNKLKNLAAFDWRTITYCFMYCYYENIKITSYLIVLKYRVIYSLKFLKN</sequence>
<dbReference type="AlphaFoldDB" id="A0A2P2QY80"/>
<accession>A0A2P2QY80</accession>
<organism evidence="1">
    <name type="scientific">Rhizophora mucronata</name>
    <name type="common">Asiatic mangrove</name>
    <dbReference type="NCBI Taxonomy" id="61149"/>
    <lineage>
        <taxon>Eukaryota</taxon>
        <taxon>Viridiplantae</taxon>
        <taxon>Streptophyta</taxon>
        <taxon>Embryophyta</taxon>
        <taxon>Tracheophyta</taxon>
        <taxon>Spermatophyta</taxon>
        <taxon>Magnoliopsida</taxon>
        <taxon>eudicotyledons</taxon>
        <taxon>Gunneridae</taxon>
        <taxon>Pentapetalae</taxon>
        <taxon>rosids</taxon>
        <taxon>fabids</taxon>
        <taxon>Malpighiales</taxon>
        <taxon>Rhizophoraceae</taxon>
        <taxon>Rhizophora</taxon>
    </lineage>
</organism>
<protein>
    <submittedName>
        <fullName evidence="1">Uncharacterized protein</fullName>
    </submittedName>
</protein>
<proteinExistence type="predicted"/>
<name>A0A2P2QY80_RHIMU</name>
<dbReference type="EMBL" id="GGEC01091482">
    <property type="protein sequence ID" value="MBX71966.1"/>
    <property type="molecule type" value="Transcribed_RNA"/>
</dbReference>